<feature type="active site" description="Charge relay system" evidence="10">
    <location>
        <position position="144"/>
    </location>
</feature>
<feature type="binding site" evidence="11">
    <location>
        <position position="36"/>
    </location>
    <ligand>
        <name>Zn(2+)</name>
        <dbReference type="ChEBI" id="CHEBI:29105"/>
    </ligand>
</feature>
<dbReference type="PANTHER" id="PTHR12589:SF7">
    <property type="entry name" value="6-PYRUVOYL TETRAHYDROBIOPTERIN SYNTHASE"/>
    <property type="match status" value="1"/>
</dbReference>
<protein>
    <recommendedName>
        <fullName evidence="4">6-carboxy-5,6,7,8-tetrahydropterin synthase</fullName>
        <ecNumber evidence="3">4.1.2.50</ecNumber>
    </recommendedName>
    <alternativeName>
        <fullName evidence="8">Queuosine biosynthesis protein QueD</fullName>
    </alternativeName>
</protein>
<evidence type="ECO:0000256" key="11">
    <source>
        <dbReference type="PIRSR" id="PIRSR006113-2"/>
    </source>
</evidence>
<sequence>MNFEILGEKMEIINKEFKFDTAHILPNHYGQCKNLHGHTYKLIVSCTGEHKKDSSSECMIIDFSKLKKIVEENIIKRFDHAFILGAGNEEVEKDIKIVLMKHNLKFVDLGCRSTAENISKYIFNKLKPILKSENIELIKITLYETETSYIEYTEL</sequence>
<evidence type="ECO:0000256" key="2">
    <source>
        <dbReference type="ARBA" id="ARBA00008900"/>
    </source>
</evidence>
<evidence type="ECO:0000256" key="7">
    <source>
        <dbReference type="ARBA" id="ARBA00023239"/>
    </source>
</evidence>
<dbReference type="Gene3D" id="3.30.479.10">
    <property type="entry name" value="6-pyruvoyl tetrahydropterin synthase/QueD"/>
    <property type="match status" value="1"/>
</dbReference>
<comment type="cofactor">
    <cofactor evidence="11">
        <name>Zn(2+)</name>
        <dbReference type="ChEBI" id="CHEBI:29105"/>
    </cofactor>
    <text evidence="11">Binds 1 zinc ion per subunit.</text>
</comment>
<feature type="active site" description="Proton acceptor" evidence="10">
    <location>
        <position position="32"/>
    </location>
</feature>
<proteinExistence type="inferred from homology"/>
<dbReference type="Proteomes" id="UP000228552">
    <property type="component" value="Chromosome"/>
</dbReference>
<evidence type="ECO:0000256" key="10">
    <source>
        <dbReference type="PIRSR" id="PIRSR006113-1"/>
    </source>
</evidence>
<evidence type="ECO:0000256" key="4">
    <source>
        <dbReference type="ARBA" id="ARBA00018141"/>
    </source>
</evidence>
<comment type="pathway">
    <text evidence="1">Purine metabolism; 7-cyano-7-deazaguanine biosynthesis.</text>
</comment>
<dbReference type="EC" id="4.1.2.50" evidence="3"/>
<dbReference type="InterPro" id="IPR038418">
    <property type="entry name" value="6-PTP_synth/QueD_sf"/>
</dbReference>
<keyword evidence="5 11" id="KW-0479">Metal-binding</keyword>
<name>A0AAD0AMT8_9FUSO</name>
<dbReference type="Pfam" id="PF01242">
    <property type="entry name" value="PTPS"/>
    <property type="match status" value="1"/>
</dbReference>
<dbReference type="PIRSF" id="PIRSF006113">
    <property type="entry name" value="PTP_synth"/>
    <property type="match status" value="1"/>
</dbReference>
<keyword evidence="7" id="KW-0456">Lyase</keyword>
<reference evidence="12 13" key="1">
    <citation type="submission" date="2017-11" db="EMBL/GenBank/DDBJ databases">
        <title>Genome sequencing of Fusobacterium periodonticum KCOM 1263.</title>
        <authorList>
            <person name="Kook J.-K."/>
            <person name="Park S.-N."/>
            <person name="Lim Y.K."/>
        </authorList>
    </citation>
    <scope>NUCLEOTIDE SEQUENCE [LARGE SCALE GENOMIC DNA]</scope>
    <source>
        <strain evidence="12 13">KCOM 1263</strain>
    </source>
</reference>
<dbReference type="GO" id="GO:0046872">
    <property type="term" value="F:metal ion binding"/>
    <property type="evidence" value="ECO:0007669"/>
    <property type="project" value="UniProtKB-KW"/>
</dbReference>
<dbReference type="AlphaFoldDB" id="A0AAD0AMT8"/>
<comment type="catalytic activity">
    <reaction evidence="9">
        <text>7,8-dihydroneopterin 3'-triphosphate + H2O = 6-carboxy-5,6,7,8-tetrahydropterin + triphosphate + acetaldehyde + 2 H(+)</text>
        <dbReference type="Rhea" id="RHEA:27966"/>
        <dbReference type="ChEBI" id="CHEBI:15343"/>
        <dbReference type="ChEBI" id="CHEBI:15377"/>
        <dbReference type="ChEBI" id="CHEBI:15378"/>
        <dbReference type="ChEBI" id="CHEBI:18036"/>
        <dbReference type="ChEBI" id="CHEBI:58462"/>
        <dbReference type="ChEBI" id="CHEBI:61032"/>
        <dbReference type="EC" id="4.1.2.50"/>
    </reaction>
</comment>
<evidence type="ECO:0000256" key="5">
    <source>
        <dbReference type="ARBA" id="ARBA00022723"/>
    </source>
</evidence>
<keyword evidence="13" id="KW-1185">Reference proteome</keyword>
<dbReference type="EMBL" id="CP024700">
    <property type="protein sequence ID" value="ATV62474.1"/>
    <property type="molecule type" value="Genomic_DNA"/>
</dbReference>
<dbReference type="InterPro" id="IPR007115">
    <property type="entry name" value="6-PTP_synth/QueD"/>
</dbReference>
<accession>A0AAD0AMT8</accession>
<feature type="binding site" evidence="11">
    <location>
        <position position="38"/>
    </location>
    <ligand>
        <name>Zn(2+)</name>
        <dbReference type="ChEBI" id="CHEBI:29105"/>
    </ligand>
</feature>
<evidence type="ECO:0000256" key="1">
    <source>
        <dbReference type="ARBA" id="ARBA00005061"/>
    </source>
</evidence>
<keyword evidence="6 11" id="KW-0862">Zinc</keyword>
<feature type="binding site" evidence="11">
    <location>
        <position position="23"/>
    </location>
    <ligand>
        <name>Zn(2+)</name>
        <dbReference type="ChEBI" id="CHEBI:29105"/>
    </ligand>
</feature>
<evidence type="ECO:0000313" key="13">
    <source>
        <dbReference type="Proteomes" id="UP000228552"/>
    </source>
</evidence>
<dbReference type="GO" id="GO:0070497">
    <property type="term" value="F:6-carboxytetrahydropterin synthase activity"/>
    <property type="evidence" value="ECO:0007669"/>
    <property type="project" value="UniProtKB-EC"/>
</dbReference>
<evidence type="ECO:0000256" key="6">
    <source>
        <dbReference type="ARBA" id="ARBA00022833"/>
    </source>
</evidence>
<evidence type="ECO:0000313" key="12">
    <source>
        <dbReference type="EMBL" id="ATV62474.1"/>
    </source>
</evidence>
<gene>
    <name evidence="12" type="ORF">CTM74_11895</name>
</gene>
<dbReference type="PANTHER" id="PTHR12589">
    <property type="entry name" value="PYRUVOYL TETRAHYDROBIOPTERIN SYNTHASE"/>
    <property type="match status" value="1"/>
</dbReference>
<dbReference type="SUPFAM" id="SSF55620">
    <property type="entry name" value="Tetrahydrobiopterin biosynthesis enzymes-like"/>
    <property type="match status" value="1"/>
</dbReference>
<organism evidence="12 13">
    <name type="scientific">Fusobacterium pseudoperiodonticum</name>
    <dbReference type="NCBI Taxonomy" id="2663009"/>
    <lineage>
        <taxon>Bacteria</taxon>
        <taxon>Fusobacteriati</taxon>
        <taxon>Fusobacteriota</taxon>
        <taxon>Fusobacteriia</taxon>
        <taxon>Fusobacteriales</taxon>
        <taxon>Fusobacteriaceae</taxon>
        <taxon>Fusobacterium</taxon>
    </lineage>
</organism>
<evidence type="ECO:0000256" key="3">
    <source>
        <dbReference type="ARBA" id="ARBA00012982"/>
    </source>
</evidence>
<dbReference type="RefSeq" id="WP_099988277.1">
    <property type="nucleotide sequence ID" value="NZ_CP024700.1"/>
</dbReference>
<feature type="active site" description="Charge relay system" evidence="10">
    <location>
        <position position="80"/>
    </location>
</feature>
<comment type="similarity">
    <text evidence="2">Belongs to the PTPS family. QueD subfamily.</text>
</comment>
<evidence type="ECO:0000256" key="8">
    <source>
        <dbReference type="ARBA" id="ARBA00031449"/>
    </source>
</evidence>
<evidence type="ECO:0000256" key="9">
    <source>
        <dbReference type="ARBA" id="ARBA00048807"/>
    </source>
</evidence>